<evidence type="ECO:0000259" key="1">
    <source>
        <dbReference type="SMART" id="SM00256"/>
    </source>
</evidence>
<evidence type="ECO:0000259" key="2">
    <source>
        <dbReference type="SMART" id="SM00579"/>
    </source>
</evidence>
<feature type="domain" description="F-box" evidence="1">
    <location>
        <begin position="17"/>
        <end position="57"/>
    </location>
</feature>
<evidence type="ECO:0000313" key="3">
    <source>
        <dbReference type="EMBL" id="PWA63562.1"/>
    </source>
</evidence>
<dbReference type="InterPro" id="IPR055411">
    <property type="entry name" value="LRR_FXL15/At3g58940/PEG3-like"/>
</dbReference>
<organism evidence="3 4">
    <name type="scientific">Artemisia annua</name>
    <name type="common">Sweet wormwood</name>
    <dbReference type="NCBI Taxonomy" id="35608"/>
    <lineage>
        <taxon>Eukaryota</taxon>
        <taxon>Viridiplantae</taxon>
        <taxon>Streptophyta</taxon>
        <taxon>Embryophyta</taxon>
        <taxon>Tracheophyta</taxon>
        <taxon>Spermatophyta</taxon>
        <taxon>Magnoliopsida</taxon>
        <taxon>eudicotyledons</taxon>
        <taxon>Gunneridae</taxon>
        <taxon>Pentapetalae</taxon>
        <taxon>asterids</taxon>
        <taxon>campanulids</taxon>
        <taxon>Asterales</taxon>
        <taxon>Asteraceae</taxon>
        <taxon>Asteroideae</taxon>
        <taxon>Anthemideae</taxon>
        <taxon>Artemisiinae</taxon>
        <taxon>Artemisia</taxon>
    </lineage>
</organism>
<dbReference type="Pfam" id="PF24758">
    <property type="entry name" value="LRR_At5g56370"/>
    <property type="match status" value="1"/>
</dbReference>
<dbReference type="OrthoDB" id="594804at2759"/>
<dbReference type="PANTHER" id="PTHR34223">
    <property type="entry name" value="OS11G0201299 PROTEIN"/>
    <property type="match status" value="1"/>
</dbReference>
<dbReference type="SUPFAM" id="SSF81383">
    <property type="entry name" value="F-box domain"/>
    <property type="match status" value="2"/>
</dbReference>
<dbReference type="AlphaFoldDB" id="A0A2U1MQQ2"/>
<dbReference type="Gene3D" id="3.80.10.10">
    <property type="entry name" value="Ribonuclease Inhibitor"/>
    <property type="match status" value="2"/>
</dbReference>
<protein>
    <submittedName>
        <fullName evidence="3">F-box domain, FBD domain, Leucine-rich repeat domain, L domain-like protein</fullName>
    </submittedName>
</protein>
<keyword evidence="4" id="KW-1185">Reference proteome</keyword>
<dbReference type="InterPro" id="IPR032675">
    <property type="entry name" value="LRR_dom_sf"/>
</dbReference>
<dbReference type="InterPro" id="IPR006566">
    <property type="entry name" value="FBD"/>
</dbReference>
<evidence type="ECO:0000313" key="4">
    <source>
        <dbReference type="Proteomes" id="UP000245207"/>
    </source>
</evidence>
<dbReference type="STRING" id="35608.A0A2U1MQQ2"/>
<reference evidence="3 4" key="1">
    <citation type="journal article" date="2018" name="Mol. Plant">
        <title>The genome of Artemisia annua provides insight into the evolution of Asteraceae family and artemisinin biosynthesis.</title>
        <authorList>
            <person name="Shen Q."/>
            <person name="Zhang L."/>
            <person name="Liao Z."/>
            <person name="Wang S."/>
            <person name="Yan T."/>
            <person name="Shi P."/>
            <person name="Liu M."/>
            <person name="Fu X."/>
            <person name="Pan Q."/>
            <person name="Wang Y."/>
            <person name="Lv Z."/>
            <person name="Lu X."/>
            <person name="Zhang F."/>
            <person name="Jiang W."/>
            <person name="Ma Y."/>
            <person name="Chen M."/>
            <person name="Hao X."/>
            <person name="Li L."/>
            <person name="Tang Y."/>
            <person name="Lv G."/>
            <person name="Zhou Y."/>
            <person name="Sun X."/>
            <person name="Brodelius P.E."/>
            <person name="Rose J.K.C."/>
            <person name="Tang K."/>
        </authorList>
    </citation>
    <scope>NUCLEOTIDE SEQUENCE [LARGE SCALE GENOMIC DNA]</scope>
    <source>
        <strain evidence="4">cv. Huhao1</strain>
        <tissue evidence="3">Leaf</tissue>
    </source>
</reference>
<dbReference type="SMART" id="SM00579">
    <property type="entry name" value="FBD"/>
    <property type="match status" value="1"/>
</dbReference>
<comment type="caution">
    <text evidence="3">The sequence shown here is derived from an EMBL/GenBank/DDBJ whole genome shotgun (WGS) entry which is preliminary data.</text>
</comment>
<dbReference type="PANTHER" id="PTHR34223:SF51">
    <property type="entry name" value="OS06G0556300 PROTEIN"/>
    <property type="match status" value="1"/>
</dbReference>
<dbReference type="Pfam" id="PF08387">
    <property type="entry name" value="FBD"/>
    <property type="match status" value="1"/>
</dbReference>
<gene>
    <name evidence="3" type="ORF">CTI12_AA349010</name>
</gene>
<feature type="domain" description="FBD" evidence="2">
    <location>
        <begin position="537"/>
        <end position="610"/>
    </location>
</feature>
<dbReference type="Pfam" id="PF00646">
    <property type="entry name" value="F-box"/>
    <property type="match status" value="2"/>
</dbReference>
<dbReference type="InterPro" id="IPR036047">
    <property type="entry name" value="F-box-like_dom_sf"/>
</dbReference>
<sequence length="624" mass="72510">MKKSKRPNIGVDRISELPDPVLHLILTCLHSTKEAVRTSALSTRWRYLWTSAPSIDIDISRGSKPLWASDSNKVKEIVYWVLANRTQDLDSFTLHCRDRCMDYDMSTIRRWIHIALMRKAKQIVLPPCLVRNLEPCLVRNLELDQHSLNMKKSNQSKAPINDNNNIDRISSLPDHILHMILLRLKSTEEVVRTSILSTRWKYVWNSIPSLDIHGYRGKSYLSATAIDKSKFKEFVYWVLANRILDLDSFTLDCFNYCDMSTIGRWIYLLVMRKIKQLDLKFCDRDNGRVVVLPCCLVNCDSLEVLKLDLNWSYLSLSSFTGSRTLKVLKLDKVKLLDHELVRKFLVNCPLLEELSLIGCYIHNLDYLSISCPNLKTLRIKNMFDYGENISRERLMVLCPKLAFLEIGGYMTNHLSFDVKSLKKAVIKHEYLEQKQSAICKLFAQVSHVEYLSVNYFFVKSISSACKSFNCAEEGLPESLPKLKTLELTIDCYKMEVLIPILRCSPNLESLHLTFYKDITPEEYEAFVEELDEVETRRILISHLKKVEFLGFNGEKETIAIARFLLEHGTSLEEMVFTWCNKDEYQKKSMEVMNEVSTFYKASLSVKLITLLKHWTEESFLLHSN</sequence>
<dbReference type="SMART" id="SM00256">
    <property type="entry name" value="FBOX"/>
    <property type="match status" value="2"/>
</dbReference>
<dbReference type="Proteomes" id="UP000245207">
    <property type="component" value="Unassembled WGS sequence"/>
</dbReference>
<feature type="domain" description="F-box" evidence="1">
    <location>
        <begin position="172"/>
        <end position="213"/>
    </location>
</feature>
<dbReference type="EMBL" id="PKPP01004611">
    <property type="protein sequence ID" value="PWA63562.1"/>
    <property type="molecule type" value="Genomic_DNA"/>
</dbReference>
<proteinExistence type="predicted"/>
<accession>A0A2U1MQQ2</accession>
<dbReference type="SUPFAM" id="SSF52047">
    <property type="entry name" value="RNI-like"/>
    <property type="match status" value="1"/>
</dbReference>
<name>A0A2U1MQQ2_ARTAN</name>
<dbReference type="InterPro" id="IPR001810">
    <property type="entry name" value="F-box_dom"/>
</dbReference>
<dbReference type="InterPro" id="IPR053197">
    <property type="entry name" value="F-box_SCFL_complex_component"/>
</dbReference>